<dbReference type="InterPro" id="IPR045079">
    <property type="entry name" value="Oxoprolinase-like"/>
</dbReference>
<dbReference type="RefSeq" id="WP_110397639.1">
    <property type="nucleotide sequence ID" value="NZ_JBHUHB010000001.1"/>
</dbReference>
<dbReference type="InterPro" id="IPR002821">
    <property type="entry name" value="Hydantoinase_A"/>
</dbReference>
<accession>A0A2V3VHP5</accession>
<keyword evidence="4" id="KW-1185">Reference proteome</keyword>
<organism evidence="3 4">
    <name type="scientific">Pseudogracilibacillus auburnensis</name>
    <dbReference type="NCBI Taxonomy" id="1494959"/>
    <lineage>
        <taxon>Bacteria</taxon>
        <taxon>Bacillati</taxon>
        <taxon>Bacillota</taxon>
        <taxon>Bacilli</taxon>
        <taxon>Bacillales</taxon>
        <taxon>Bacillaceae</taxon>
        <taxon>Pseudogracilibacillus</taxon>
    </lineage>
</organism>
<feature type="domain" description="Hydantoinase A/oxoprolinase" evidence="1">
    <location>
        <begin position="197"/>
        <end position="461"/>
    </location>
</feature>
<protein>
    <submittedName>
        <fullName evidence="3">Hydantoinase/oxoprolinase-like protein</fullName>
    </submittedName>
</protein>
<dbReference type="Pfam" id="PF05378">
    <property type="entry name" value="Hydant_A_N"/>
    <property type="match status" value="1"/>
</dbReference>
<name>A0A2V3VHP5_9BACI</name>
<proteinExistence type="predicted"/>
<feature type="domain" description="Hydantoinase/oxoprolinase N-terminal" evidence="2">
    <location>
        <begin position="6"/>
        <end position="176"/>
    </location>
</feature>
<reference evidence="3 4" key="1">
    <citation type="submission" date="2018-05" db="EMBL/GenBank/DDBJ databases">
        <title>Genomic Encyclopedia of Type Strains, Phase IV (KMG-IV): sequencing the most valuable type-strain genomes for metagenomic binning, comparative biology and taxonomic classification.</title>
        <authorList>
            <person name="Goeker M."/>
        </authorList>
    </citation>
    <scope>NUCLEOTIDE SEQUENCE [LARGE SCALE GENOMIC DNA]</scope>
    <source>
        <strain evidence="3 4">DSM 28556</strain>
    </source>
</reference>
<evidence type="ECO:0000313" key="4">
    <source>
        <dbReference type="Proteomes" id="UP000247978"/>
    </source>
</evidence>
<dbReference type="InterPro" id="IPR043129">
    <property type="entry name" value="ATPase_NBD"/>
</dbReference>
<evidence type="ECO:0000259" key="1">
    <source>
        <dbReference type="Pfam" id="PF01968"/>
    </source>
</evidence>
<dbReference type="Pfam" id="PF01968">
    <property type="entry name" value="Hydantoinase_A"/>
    <property type="match status" value="1"/>
</dbReference>
<evidence type="ECO:0000259" key="2">
    <source>
        <dbReference type="Pfam" id="PF05378"/>
    </source>
</evidence>
<dbReference type="SUPFAM" id="SSF53067">
    <property type="entry name" value="Actin-like ATPase domain"/>
    <property type="match status" value="1"/>
</dbReference>
<dbReference type="AlphaFoldDB" id="A0A2V3VHP5"/>
<sequence>MKKEVRIGFDVGGTFTDGVIVKGKDILSKTKTLTTEDVTSGIINALDDLLTASKVDPLEVGMVSFGTTHTTNAIIERKNLNKVGIFRIGAPATTAIPPLTGWPNDLKEAIGGNENVFIINGGSEYDGRDIVPLDTEAVQNACKELEGKVDSVAITGVFSPMIPDHENRVAEIVKEVLGDDIHITLSQNISTISLLERENSTILNASVISVMQRSINALKDATKKRGIEASLYVVQNDGSVMSSDYAVDYPIFTVASGPAASVRGAVYLSGITDGVVVDVGGTSTDVGYIVDGFPRESAITVTIGGVKTNIRCPDLLSIALGGGTIIKNSGDKVVGIGPESTGYNLVHLGKSFGGPILTVHDVAVARGGLNKNLDIFTNNFVTHPEKIKELSNDLVMNATKNITEMLEVTIDQMKTTPEDIPALIVGGGATTMPKENVSGTTEVINPDHFEVCGAIGATIAEIGAQAEAVADLEVEDREQAINEVIEMAKNNLEIAGGVKDTAEVIDIEEIPFAYMPGKRQKIRVRVKGKVFN</sequence>
<dbReference type="GO" id="GO:0016787">
    <property type="term" value="F:hydrolase activity"/>
    <property type="evidence" value="ECO:0007669"/>
    <property type="project" value="InterPro"/>
</dbReference>
<dbReference type="InterPro" id="IPR008040">
    <property type="entry name" value="Hydant_A_N"/>
</dbReference>
<dbReference type="PANTHER" id="PTHR11365:SF10">
    <property type="entry name" value="HYDANTOINASE_OXOPROLINASE"/>
    <property type="match status" value="1"/>
</dbReference>
<dbReference type="OrthoDB" id="9768323at2"/>
<dbReference type="Proteomes" id="UP000247978">
    <property type="component" value="Unassembled WGS sequence"/>
</dbReference>
<dbReference type="PANTHER" id="PTHR11365">
    <property type="entry name" value="5-OXOPROLINASE RELATED"/>
    <property type="match status" value="1"/>
</dbReference>
<evidence type="ECO:0000313" key="3">
    <source>
        <dbReference type="EMBL" id="PXW80348.1"/>
    </source>
</evidence>
<comment type="caution">
    <text evidence="3">The sequence shown here is derived from an EMBL/GenBank/DDBJ whole genome shotgun (WGS) entry which is preliminary data.</text>
</comment>
<dbReference type="EMBL" id="QJJQ01000029">
    <property type="protein sequence ID" value="PXW80348.1"/>
    <property type="molecule type" value="Genomic_DNA"/>
</dbReference>
<gene>
    <name evidence="3" type="ORF">DFR56_1292</name>
</gene>